<evidence type="ECO:0000256" key="1">
    <source>
        <dbReference type="ARBA" id="ARBA00022679"/>
    </source>
</evidence>
<dbReference type="InterPro" id="IPR052751">
    <property type="entry name" value="Plant_MAPKKK"/>
</dbReference>
<reference evidence="11" key="2">
    <citation type="submission" date="2025-08" db="UniProtKB">
        <authorList>
            <consortium name="RefSeq"/>
        </authorList>
    </citation>
    <scope>IDENTIFICATION</scope>
    <source>
        <tissue evidence="11">Young leaves</tissue>
    </source>
</reference>
<evidence type="ECO:0000256" key="5">
    <source>
        <dbReference type="PROSITE-ProRule" id="PRU10141"/>
    </source>
</evidence>
<dbReference type="GO" id="GO:0007165">
    <property type="term" value="P:signal transduction"/>
    <property type="evidence" value="ECO:0007669"/>
    <property type="project" value="TreeGrafter"/>
</dbReference>
<evidence type="ECO:0000259" key="9">
    <source>
        <dbReference type="PROSITE" id="PS50011"/>
    </source>
</evidence>
<dbReference type="InterPro" id="IPR017441">
    <property type="entry name" value="Protein_kinase_ATP_BS"/>
</dbReference>
<proteinExistence type="inferred from homology"/>
<dbReference type="PANTHER" id="PTHR48011:SF7">
    <property type="entry name" value="F10K1.14 PROTEIN"/>
    <property type="match status" value="1"/>
</dbReference>
<evidence type="ECO:0000256" key="8">
    <source>
        <dbReference type="SAM" id="Phobius"/>
    </source>
</evidence>
<dbReference type="Gene3D" id="1.10.510.10">
    <property type="entry name" value="Transferase(Phosphotransferase) domain 1"/>
    <property type="match status" value="1"/>
</dbReference>
<feature type="domain" description="Protein kinase" evidence="9">
    <location>
        <begin position="12"/>
        <end position="269"/>
    </location>
</feature>
<keyword evidence="8" id="KW-0812">Transmembrane</keyword>
<name>A0A8B7C0H4_PHODC</name>
<evidence type="ECO:0000256" key="3">
    <source>
        <dbReference type="ARBA" id="ARBA00022777"/>
    </source>
</evidence>
<dbReference type="PROSITE" id="PS00108">
    <property type="entry name" value="PROTEIN_KINASE_ST"/>
    <property type="match status" value="1"/>
</dbReference>
<dbReference type="PROSITE" id="PS50011">
    <property type="entry name" value="PROTEIN_KINASE_DOM"/>
    <property type="match status" value="1"/>
</dbReference>
<dbReference type="CDD" id="cd06606">
    <property type="entry name" value="STKc_MAPKKK"/>
    <property type="match status" value="1"/>
</dbReference>
<evidence type="ECO:0000313" key="10">
    <source>
        <dbReference type="Proteomes" id="UP000228380"/>
    </source>
</evidence>
<protein>
    <submittedName>
        <fullName evidence="11">Mitogen-activated protein kinase kinase kinase 18-like</fullName>
    </submittedName>
</protein>
<dbReference type="InterPro" id="IPR008271">
    <property type="entry name" value="Ser/Thr_kinase_AS"/>
</dbReference>
<evidence type="ECO:0000256" key="6">
    <source>
        <dbReference type="RuleBase" id="RU000304"/>
    </source>
</evidence>
<organism evidence="10 11">
    <name type="scientific">Phoenix dactylifera</name>
    <name type="common">Date palm</name>
    <dbReference type="NCBI Taxonomy" id="42345"/>
    <lineage>
        <taxon>Eukaryota</taxon>
        <taxon>Viridiplantae</taxon>
        <taxon>Streptophyta</taxon>
        <taxon>Embryophyta</taxon>
        <taxon>Tracheophyta</taxon>
        <taxon>Spermatophyta</taxon>
        <taxon>Magnoliopsida</taxon>
        <taxon>Liliopsida</taxon>
        <taxon>Arecaceae</taxon>
        <taxon>Coryphoideae</taxon>
        <taxon>Phoeniceae</taxon>
        <taxon>Phoenix</taxon>
    </lineage>
</organism>
<evidence type="ECO:0000256" key="7">
    <source>
        <dbReference type="SAM" id="MobiDB-lite"/>
    </source>
</evidence>
<gene>
    <name evidence="11" type="primary">LOC103706744</name>
</gene>
<dbReference type="KEGG" id="pda:103706744"/>
<dbReference type="GO" id="GO:0005524">
    <property type="term" value="F:ATP binding"/>
    <property type="evidence" value="ECO:0007669"/>
    <property type="project" value="UniProtKB-UniRule"/>
</dbReference>
<feature type="transmembrane region" description="Helical" evidence="8">
    <location>
        <begin position="418"/>
        <end position="443"/>
    </location>
</feature>
<dbReference type="RefSeq" id="XP_008789177.2">
    <property type="nucleotide sequence ID" value="XM_008790955.3"/>
</dbReference>
<dbReference type="PROSITE" id="PS00107">
    <property type="entry name" value="PROTEIN_KINASE_ATP"/>
    <property type="match status" value="1"/>
</dbReference>
<evidence type="ECO:0000256" key="2">
    <source>
        <dbReference type="ARBA" id="ARBA00022741"/>
    </source>
</evidence>
<keyword evidence="6" id="KW-0723">Serine/threonine-protein kinase</keyword>
<dbReference type="Pfam" id="PF00069">
    <property type="entry name" value="Pkinase"/>
    <property type="match status" value="1"/>
</dbReference>
<evidence type="ECO:0000256" key="4">
    <source>
        <dbReference type="ARBA" id="ARBA00022840"/>
    </source>
</evidence>
<keyword evidence="4 5" id="KW-0067">ATP-binding</keyword>
<dbReference type="OrthoDB" id="275301at2759"/>
<keyword evidence="1" id="KW-0808">Transferase</keyword>
<dbReference type="SUPFAM" id="SSF56112">
    <property type="entry name" value="Protein kinase-like (PK-like)"/>
    <property type="match status" value="1"/>
</dbReference>
<sequence>MEREVGVCCRNWVRGSGIGKGSFGALSLAMDTSNGQVFAVKSVDLNSSPVASIEALENEIQILRSLSSPYIVSYFGDDTTQESPIATCRNLHLEYMPGGTVADLAATNGAVGEPEVRSYTRCVARALHHLHSFAGVVHCDVKGRNVLIGPSWGAAKLADFGSAMRISDGVEQWTWGTPLWMAPEVVRGERPTPASDVWSLGCTVIEMVTGAQPWHDSGPDALLRIGFSAEVPKFPDHLSKIGRDFLDKCLRRDATERWTSEQLLQHPFLSDDDMSATGPSPRSVLDLATSEFCDDDDSSKENDPRPSSGHGTDSGEVMDRGRERVRELALDRTTVMSWESNGWEMVRSAGEPTSVGHREGGGLCREYLDCFGGEPPEWSGSDGEASWGWLSDGTRCSASPCRCCGVSLAFVLGWCDSLLLHTVLVNAIPFFFSLVFHTFFLALMRTSLVSQKSFALLMIDSMKITG</sequence>
<dbReference type="AlphaFoldDB" id="A0A8B7C0H4"/>
<dbReference type="GeneID" id="103706744"/>
<dbReference type="InterPro" id="IPR000719">
    <property type="entry name" value="Prot_kinase_dom"/>
</dbReference>
<keyword evidence="8" id="KW-1133">Transmembrane helix</keyword>
<keyword evidence="3" id="KW-0418">Kinase</keyword>
<evidence type="ECO:0000313" key="11">
    <source>
        <dbReference type="RefSeq" id="XP_008789177.2"/>
    </source>
</evidence>
<comment type="similarity">
    <text evidence="6">Belongs to the protein kinase superfamily.</text>
</comment>
<dbReference type="PANTHER" id="PTHR48011">
    <property type="entry name" value="CCR4-NOT TRANSCRIPTIONAL COMPLEX SUBUNIT CAF120-RELATED"/>
    <property type="match status" value="1"/>
</dbReference>
<reference evidence="10" key="1">
    <citation type="journal article" date="2019" name="Nat. Commun.">
        <title>Genome-wide association mapping of date palm fruit traits.</title>
        <authorList>
            <person name="Hazzouri K.M."/>
            <person name="Gros-Balthazard M."/>
            <person name="Flowers J.M."/>
            <person name="Copetti D."/>
            <person name="Lemansour A."/>
            <person name="Lebrun M."/>
            <person name="Masmoudi K."/>
            <person name="Ferrand S."/>
            <person name="Dhar M.I."/>
            <person name="Fresquez Z.A."/>
            <person name="Rosas U."/>
            <person name="Zhang J."/>
            <person name="Talag J."/>
            <person name="Lee S."/>
            <person name="Kudrna D."/>
            <person name="Powell R.F."/>
            <person name="Leitch I.J."/>
            <person name="Krueger R.R."/>
            <person name="Wing R.A."/>
            <person name="Amiri K.M.A."/>
            <person name="Purugganan M.D."/>
        </authorList>
    </citation>
    <scope>NUCLEOTIDE SEQUENCE [LARGE SCALE GENOMIC DNA]</scope>
    <source>
        <strain evidence="10">cv. Khalas</strain>
    </source>
</reference>
<accession>A0A8B7C0H4</accession>
<keyword evidence="2 5" id="KW-0547">Nucleotide-binding</keyword>
<dbReference type="GO" id="GO:0004674">
    <property type="term" value="F:protein serine/threonine kinase activity"/>
    <property type="evidence" value="ECO:0007669"/>
    <property type="project" value="UniProtKB-KW"/>
</dbReference>
<dbReference type="SMART" id="SM00220">
    <property type="entry name" value="S_TKc"/>
    <property type="match status" value="1"/>
</dbReference>
<dbReference type="InterPro" id="IPR011009">
    <property type="entry name" value="Kinase-like_dom_sf"/>
</dbReference>
<dbReference type="Proteomes" id="UP000228380">
    <property type="component" value="Chromosome 13"/>
</dbReference>
<feature type="binding site" evidence="5">
    <location>
        <position position="41"/>
    </location>
    <ligand>
        <name>ATP</name>
        <dbReference type="ChEBI" id="CHEBI:30616"/>
    </ligand>
</feature>
<feature type="region of interest" description="Disordered" evidence="7">
    <location>
        <begin position="292"/>
        <end position="320"/>
    </location>
</feature>
<keyword evidence="8" id="KW-0472">Membrane</keyword>
<keyword evidence="10" id="KW-1185">Reference proteome</keyword>